<sequence length="238" mass="26389">MKKAISIIIGLFILNGCSVEKASQIEKEENTVSTDQSSKKESTLNEASTDEESVEVHDDIEMSVKEYTSEEKQMMTEEFFNWAVDRAKIGNLAVTTLYFQHGAAGRGDWYALTPDGQVQVQNLDNPGFESFDIHAIGGVVFYTPLSGDYGRDETAPTPGIAEGYNRLAVENTNIHKYMLADNGVVYELIGKKENVGSSTGFGEYDDDGTVGSLNPTVQFIVSKDQDAQNEWRRILNKY</sequence>
<evidence type="ECO:0000256" key="1">
    <source>
        <dbReference type="SAM" id="MobiDB-lite"/>
    </source>
</evidence>
<evidence type="ECO:0008006" key="4">
    <source>
        <dbReference type="Google" id="ProtNLM"/>
    </source>
</evidence>
<keyword evidence="3" id="KW-1185">Reference proteome</keyword>
<accession>A0ABP7EMH4</accession>
<proteinExistence type="predicted"/>
<organism evidence="2 3">
    <name type="scientific">Salinicoccus jeotgali</name>
    <dbReference type="NCBI Taxonomy" id="381634"/>
    <lineage>
        <taxon>Bacteria</taxon>
        <taxon>Bacillati</taxon>
        <taxon>Bacillota</taxon>
        <taxon>Bacilli</taxon>
        <taxon>Bacillales</taxon>
        <taxon>Staphylococcaceae</taxon>
        <taxon>Salinicoccus</taxon>
    </lineage>
</organism>
<gene>
    <name evidence="2" type="ORF">GCM10022378_09390</name>
</gene>
<comment type="caution">
    <text evidence="2">The sequence shown here is derived from an EMBL/GenBank/DDBJ whole genome shotgun (WGS) entry which is preliminary data.</text>
</comment>
<dbReference type="EMBL" id="BAABCK010000019">
    <property type="protein sequence ID" value="GAA3721450.1"/>
    <property type="molecule type" value="Genomic_DNA"/>
</dbReference>
<evidence type="ECO:0000313" key="3">
    <source>
        <dbReference type="Proteomes" id="UP001500920"/>
    </source>
</evidence>
<name>A0ABP7EMH4_9STAP</name>
<dbReference type="Proteomes" id="UP001500920">
    <property type="component" value="Unassembled WGS sequence"/>
</dbReference>
<protein>
    <recommendedName>
        <fullName evidence="4">Lipoprotein</fullName>
    </recommendedName>
</protein>
<evidence type="ECO:0000313" key="2">
    <source>
        <dbReference type="EMBL" id="GAA3721450.1"/>
    </source>
</evidence>
<feature type="region of interest" description="Disordered" evidence="1">
    <location>
        <begin position="27"/>
        <end position="52"/>
    </location>
</feature>
<dbReference type="RefSeq" id="WP_344701909.1">
    <property type="nucleotide sequence ID" value="NZ_BAABCK010000019.1"/>
</dbReference>
<reference evidence="3" key="1">
    <citation type="journal article" date="2019" name="Int. J. Syst. Evol. Microbiol.">
        <title>The Global Catalogue of Microorganisms (GCM) 10K type strain sequencing project: providing services to taxonomists for standard genome sequencing and annotation.</title>
        <authorList>
            <consortium name="The Broad Institute Genomics Platform"/>
            <consortium name="The Broad Institute Genome Sequencing Center for Infectious Disease"/>
            <person name="Wu L."/>
            <person name="Ma J."/>
        </authorList>
    </citation>
    <scope>NUCLEOTIDE SEQUENCE [LARGE SCALE GENOMIC DNA]</scope>
    <source>
        <strain evidence="3">JCM 16981</strain>
    </source>
</reference>